<keyword evidence="1" id="KW-0998">Cell outer membrane</keyword>
<comment type="similarity">
    <text evidence="1 2">Belongs to the TonB-dependent receptor family.</text>
</comment>
<dbReference type="EMBL" id="BMHZ01000001">
    <property type="protein sequence ID" value="GGG91505.1"/>
    <property type="molecule type" value="Genomic_DNA"/>
</dbReference>
<dbReference type="Pfam" id="PF00593">
    <property type="entry name" value="TonB_dep_Rec_b-barrel"/>
    <property type="match status" value="1"/>
</dbReference>
<dbReference type="InterPro" id="IPR000531">
    <property type="entry name" value="Beta-barrel_TonB"/>
</dbReference>
<dbReference type="InterPro" id="IPR023996">
    <property type="entry name" value="TonB-dep_OMP_SusC/RagA"/>
</dbReference>
<comment type="subcellular location">
    <subcellularLocation>
        <location evidence="1">Cell outer membrane</location>
        <topology evidence="1">Multi-pass membrane protein</topology>
    </subcellularLocation>
</comment>
<dbReference type="NCBIfam" id="TIGR04056">
    <property type="entry name" value="OMP_RagA_SusC"/>
    <property type="match status" value="1"/>
</dbReference>
<keyword evidence="6" id="KW-1185">Reference proteome</keyword>
<dbReference type="Gene3D" id="2.170.130.10">
    <property type="entry name" value="TonB-dependent receptor, plug domain"/>
    <property type="match status" value="1"/>
</dbReference>
<dbReference type="PROSITE" id="PS52016">
    <property type="entry name" value="TONB_DEPENDENT_REC_3"/>
    <property type="match status" value="1"/>
</dbReference>
<evidence type="ECO:0000256" key="2">
    <source>
        <dbReference type="RuleBase" id="RU003357"/>
    </source>
</evidence>
<dbReference type="Pfam" id="PF07715">
    <property type="entry name" value="Plug"/>
    <property type="match status" value="1"/>
</dbReference>
<comment type="caution">
    <text evidence="5">The sequence shown here is derived from an EMBL/GenBank/DDBJ whole genome shotgun (WGS) entry which is preliminary data.</text>
</comment>
<organism evidence="5 6">
    <name type="scientific">Pedobacter zeae</name>
    <dbReference type="NCBI Taxonomy" id="1737356"/>
    <lineage>
        <taxon>Bacteria</taxon>
        <taxon>Pseudomonadati</taxon>
        <taxon>Bacteroidota</taxon>
        <taxon>Sphingobacteriia</taxon>
        <taxon>Sphingobacteriales</taxon>
        <taxon>Sphingobacteriaceae</taxon>
        <taxon>Pedobacter</taxon>
    </lineage>
</organism>
<feature type="domain" description="TonB-dependent receptor plug" evidence="4">
    <location>
        <begin position="126"/>
        <end position="235"/>
    </location>
</feature>
<dbReference type="InterPro" id="IPR008969">
    <property type="entry name" value="CarboxyPept-like_regulatory"/>
</dbReference>
<feature type="domain" description="TonB-dependent receptor-like beta-barrel" evidence="3">
    <location>
        <begin position="422"/>
        <end position="898"/>
    </location>
</feature>
<dbReference type="Proteomes" id="UP000642938">
    <property type="component" value="Unassembled WGS sequence"/>
</dbReference>
<evidence type="ECO:0000259" key="4">
    <source>
        <dbReference type="Pfam" id="PF07715"/>
    </source>
</evidence>
<keyword evidence="1" id="KW-0812">Transmembrane</keyword>
<dbReference type="SUPFAM" id="SSF56935">
    <property type="entry name" value="Porins"/>
    <property type="match status" value="1"/>
</dbReference>
<sequence length="1039" mass="115112">MVTIKNKLEMKEFMRKYIFLLAFTILSKLLFAQNVNVQGQVSDKDGGIPGATIIEKDVPGNGASTGIDGKFRITLRGKSRILVINAIGYLSKEVTVGQSTTINISLEADVKGLEEVVVVGYGTTKKATLTGAISSVSGQEIRRNPSVSLQNTLAGRLPGFSSQQTSGQPGSDGATFFIRGTGSYTGSNQPLIIVDDIEFTYAQFARLDANEIESLSILKDASTTAVYGIKGANGVVLVTTRRGAVGPPNITFRSEYALSQPTRLPKFLDAYESAKLANQARINDGLPVLYTDADLEHWRTGDDPYGHPNVNWKDVLFRKFSYQWRNNFDISGGNDIVKYFASVGMINQNGLLNDFSSGQDVNNNFYYKRYNYRSNIDIKATKTLNVKLDLFGNIGQRNSPVIPNINGIQNIFYFYNSYLTLAPFAYPIYNPDGSYGYSYAQPGRYSSPNIVQALTLGGYSRDFENNMNINAAATQKLDFITKGLSLRGAIAYGSTYSYTRGLSRGTYPAFIYNPADGSYTPKDPNVFRVGFYSLNYNPGSTTRTINPQASLNYDRTFGSHHVSGLVLYNNRTYFGYNDATNTSRVLNFIPVPTSGFSGRAGYDYKGKYLAEFNVGYNKTEVFAAGKKYGFFPAGSIGYNISEEEFFKENIKFIDRLKFRASYGLVGTDDIGNYAYAYLQTYNNSGTVSFGTSHNAYTAIFEGRLANADVTWEKVKKLNIGMDLTMFKGRITSTLDVFNDDRYDILTNRGTVSYVFGQALPPVNLGKTNNRGFELELAYNDKIGKDFNYRVGGNISVAKNKIVFQDEALPLFPYQRYTGNPINTPRQFKFLGFYQDAADVANSAKPLTGAKPGDLKYADLNGDGVITDADQSYFGYSNTPNTIVGFNLSANYKTLSLNVLFQGALNFNVAGVRESIQAFGSNFQAIHQQSWTPELGQNAKYPILSTSPNSISIPTAPSDFWNVRGDYLRLKSIELSYGIPQNWVNKVHLKGARIYVNGTNLITWTKLGSLYEYDPEISSYNTNTNYPPQRLYNMGLSVTF</sequence>
<dbReference type="InterPro" id="IPR037066">
    <property type="entry name" value="Plug_dom_sf"/>
</dbReference>
<dbReference type="NCBIfam" id="TIGR04057">
    <property type="entry name" value="SusC_RagA_signa"/>
    <property type="match status" value="1"/>
</dbReference>
<evidence type="ECO:0000313" key="6">
    <source>
        <dbReference type="Proteomes" id="UP000642938"/>
    </source>
</evidence>
<dbReference type="SUPFAM" id="SSF49464">
    <property type="entry name" value="Carboxypeptidase regulatory domain-like"/>
    <property type="match status" value="1"/>
</dbReference>
<dbReference type="Pfam" id="PF13715">
    <property type="entry name" value="CarbopepD_reg_2"/>
    <property type="match status" value="1"/>
</dbReference>
<evidence type="ECO:0000256" key="1">
    <source>
        <dbReference type="PROSITE-ProRule" id="PRU01360"/>
    </source>
</evidence>
<proteinExistence type="inferred from homology"/>
<evidence type="ECO:0000313" key="5">
    <source>
        <dbReference type="EMBL" id="GGG91505.1"/>
    </source>
</evidence>
<keyword evidence="1 2" id="KW-0472">Membrane</keyword>
<accession>A0ABQ1XDM5</accession>
<dbReference type="InterPro" id="IPR023997">
    <property type="entry name" value="TonB-dep_OMP_SusC/RagA_CS"/>
</dbReference>
<protein>
    <submittedName>
        <fullName evidence="5">SusC/RagA family TonB-linked outer membrane protein</fullName>
    </submittedName>
</protein>
<keyword evidence="1" id="KW-1134">Transmembrane beta strand</keyword>
<dbReference type="InterPro" id="IPR012910">
    <property type="entry name" value="Plug_dom"/>
</dbReference>
<gene>
    <name evidence="5" type="ORF">GCM10007422_00500</name>
</gene>
<name>A0ABQ1XDM5_9SPHI</name>
<dbReference type="InterPro" id="IPR039426">
    <property type="entry name" value="TonB-dep_rcpt-like"/>
</dbReference>
<keyword evidence="1" id="KW-0813">Transport</keyword>
<reference evidence="6" key="1">
    <citation type="journal article" date="2019" name="Int. J. Syst. Evol. Microbiol.">
        <title>The Global Catalogue of Microorganisms (GCM) 10K type strain sequencing project: providing services to taxonomists for standard genome sequencing and annotation.</title>
        <authorList>
            <consortium name="The Broad Institute Genomics Platform"/>
            <consortium name="The Broad Institute Genome Sequencing Center for Infectious Disease"/>
            <person name="Wu L."/>
            <person name="Ma J."/>
        </authorList>
    </citation>
    <scope>NUCLEOTIDE SEQUENCE [LARGE SCALE GENOMIC DNA]</scope>
    <source>
        <strain evidence="6">CGMCC 1.15287</strain>
    </source>
</reference>
<evidence type="ECO:0000259" key="3">
    <source>
        <dbReference type="Pfam" id="PF00593"/>
    </source>
</evidence>
<keyword evidence="2" id="KW-0798">TonB box</keyword>
<dbReference type="Gene3D" id="2.60.40.1120">
    <property type="entry name" value="Carboxypeptidase-like, regulatory domain"/>
    <property type="match status" value="1"/>
</dbReference>